<gene>
    <name evidence="4" type="ORF">GCM10020367_04340</name>
    <name evidence="5" type="ORF">GCM10020367_64510</name>
</gene>
<reference evidence="4" key="1">
    <citation type="journal article" date="2014" name="Int. J. Syst. Evol. Microbiol.">
        <title>Complete genome of a new Firmicutes species belonging to the dominant human colonic microbiota ('Ruminococcus bicirculans') reveals two chromosomes and a selective capacity to utilize plant glucans.</title>
        <authorList>
            <consortium name="NISC Comparative Sequencing Program"/>
            <person name="Wegmann U."/>
            <person name="Louis P."/>
            <person name="Goesmann A."/>
            <person name="Henrissat B."/>
            <person name="Duncan S.H."/>
            <person name="Flint H.J."/>
        </authorList>
    </citation>
    <scope>NUCLEOTIDE SEQUENCE</scope>
    <source>
        <strain evidence="4">JCM 9651</strain>
    </source>
</reference>
<dbReference type="CDD" id="cd06464">
    <property type="entry name" value="ACD_sHsps-like"/>
    <property type="match status" value="1"/>
</dbReference>
<evidence type="ECO:0000313" key="6">
    <source>
        <dbReference type="Proteomes" id="UP001499990"/>
    </source>
</evidence>
<dbReference type="InterPro" id="IPR031107">
    <property type="entry name" value="Small_HSP"/>
</dbReference>
<dbReference type="PANTHER" id="PTHR11527">
    <property type="entry name" value="HEAT-SHOCK PROTEIN 20 FAMILY MEMBER"/>
    <property type="match status" value="1"/>
</dbReference>
<proteinExistence type="inferred from homology"/>
<evidence type="ECO:0000259" key="3">
    <source>
        <dbReference type="PROSITE" id="PS01031"/>
    </source>
</evidence>
<dbReference type="EMBL" id="BAAAYL010000001">
    <property type="protein sequence ID" value="GAA3367957.1"/>
    <property type="molecule type" value="Genomic_DNA"/>
</dbReference>
<protein>
    <recommendedName>
        <fullName evidence="3">SHSP domain-containing protein</fullName>
    </recommendedName>
</protein>
<dbReference type="Gene3D" id="2.60.40.790">
    <property type="match status" value="1"/>
</dbReference>
<comment type="caution">
    <text evidence="4">The sequence shown here is derived from an EMBL/GenBank/DDBJ whole genome shotgun (WGS) entry which is preliminary data.</text>
</comment>
<evidence type="ECO:0000256" key="1">
    <source>
        <dbReference type="PROSITE-ProRule" id="PRU00285"/>
    </source>
</evidence>
<evidence type="ECO:0000256" key="2">
    <source>
        <dbReference type="RuleBase" id="RU003616"/>
    </source>
</evidence>
<organism evidence="4 6">
    <name type="scientific">Streptomyces sannanensis</name>
    <dbReference type="NCBI Taxonomy" id="285536"/>
    <lineage>
        <taxon>Bacteria</taxon>
        <taxon>Bacillati</taxon>
        <taxon>Actinomycetota</taxon>
        <taxon>Actinomycetes</taxon>
        <taxon>Kitasatosporales</taxon>
        <taxon>Streptomycetaceae</taxon>
        <taxon>Streptomyces</taxon>
    </lineage>
</organism>
<evidence type="ECO:0000313" key="5">
    <source>
        <dbReference type="EMBL" id="GAA3379735.1"/>
    </source>
</evidence>
<reference evidence="6" key="2">
    <citation type="journal article" date="2019" name="Int. J. Syst. Evol. Microbiol.">
        <title>The Global Catalogue of Microorganisms (GCM) 10K type strain sequencing project: providing services to taxonomists for standard genome sequencing and annotation.</title>
        <authorList>
            <consortium name="The Broad Institute Genomics Platform"/>
            <consortium name="The Broad Institute Genome Sequencing Center for Infectious Disease"/>
            <person name="Wu L."/>
            <person name="Ma J."/>
        </authorList>
    </citation>
    <scope>NUCLEOTIDE SEQUENCE [LARGE SCALE GENOMIC DNA]</scope>
    <source>
        <strain evidence="6">JCM 9651</strain>
    </source>
</reference>
<dbReference type="Proteomes" id="UP001499990">
    <property type="component" value="Unassembled WGS sequence"/>
</dbReference>
<sequence>MTLPVRHRPGRLLERGFPGWPAPVSAEFDELFDRMSRLLESAAMPAMGEAMAWAPLADVRETDDAYVVECELPGIKREDIDVEVGERELTITGELKEGERSGTLRRSTRRSGCFEYRALLPTEVKSFDVSATLADGVLTVTMPKAQAAKPRHVEVTPQS</sequence>
<evidence type="ECO:0000313" key="4">
    <source>
        <dbReference type="EMBL" id="GAA3367957.1"/>
    </source>
</evidence>
<dbReference type="InterPro" id="IPR008978">
    <property type="entry name" value="HSP20-like_chaperone"/>
</dbReference>
<keyword evidence="6" id="KW-1185">Reference proteome</keyword>
<dbReference type="PROSITE" id="PS01031">
    <property type="entry name" value="SHSP"/>
    <property type="match status" value="1"/>
</dbReference>
<comment type="similarity">
    <text evidence="1 2">Belongs to the small heat shock protein (HSP20) family.</text>
</comment>
<name>A0ABP6S4I8_9ACTN</name>
<feature type="domain" description="SHSP" evidence="3">
    <location>
        <begin position="47"/>
        <end position="158"/>
    </location>
</feature>
<dbReference type="Pfam" id="PF00011">
    <property type="entry name" value="HSP20"/>
    <property type="match status" value="1"/>
</dbReference>
<reference evidence="4" key="3">
    <citation type="submission" date="2023-12" db="EMBL/GenBank/DDBJ databases">
        <authorList>
            <person name="Sun Q."/>
            <person name="Inoue M."/>
        </authorList>
    </citation>
    <scope>NUCLEOTIDE SEQUENCE</scope>
    <source>
        <strain evidence="4">JCM 9651</strain>
    </source>
</reference>
<dbReference type="EMBL" id="BAAAYL010000001">
    <property type="protein sequence ID" value="GAA3379735.1"/>
    <property type="molecule type" value="Genomic_DNA"/>
</dbReference>
<dbReference type="InterPro" id="IPR002068">
    <property type="entry name" value="A-crystallin/Hsp20_dom"/>
</dbReference>
<dbReference type="SUPFAM" id="SSF49764">
    <property type="entry name" value="HSP20-like chaperones"/>
    <property type="match status" value="1"/>
</dbReference>
<accession>A0ABP6S4I8</accession>